<gene>
    <name evidence="2" type="ORF">HDA43_005511</name>
</gene>
<organism evidence="2 3">
    <name type="scientific">Streptosporangium sandarakinum</name>
    <dbReference type="NCBI Taxonomy" id="1260955"/>
    <lineage>
        <taxon>Bacteria</taxon>
        <taxon>Bacillati</taxon>
        <taxon>Actinomycetota</taxon>
        <taxon>Actinomycetes</taxon>
        <taxon>Streptosporangiales</taxon>
        <taxon>Streptosporangiaceae</taxon>
        <taxon>Streptosporangium</taxon>
    </lineage>
</organism>
<dbReference type="EMBL" id="JACCCO010000003">
    <property type="protein sequence ID" value="NYF43284.1"/>
    <property type="molecule type" value="Genomic_DNA"/>
</dbReference>
<name>A0A852V846_9ACTN</name>
<evidence type="ECO:0000313" key="2">
    <source>
        <dbReference type="EMBL" id="NYF43284.1"/>
    </source>
</evidence>
<dbReference type="Gene3D" id="3.40.630.30">
    <property type="match status" value="1"/>
</dbReference>
<protein>
    <submittedName>
        <fullName evidence="2">Phosphinothricin acetyltransferase</fullName>
        <ecNumber evidence="2">2.3.1.183</ecNumber>
    </submittedName>
</protein>
<comment type="caution">
    <text evidence="2">The sequence shown here is derived from an EMBL/GenBank/DDBJ whole genome shotgun (WGS) entry which is preliminary data.</text>
</comment>
<sequence>MPTSETIVRPAEPADLPAVAGIYTHYVVSSVATFEETPPPVADWLNRLGDLADRGLPFLVAEVAGEVAGYAYATPWRPKPAYRHTVEDSIYLAPDHTGRGLGGALLGALVERSERAGARQMIAVIADTGSEASAALHRRFGFSAVGLLAKVGHKHGRWIDTLLMQRELGAGAG</sequence>
<keyword evidence="2" id="KW-0012">Acyltransferase</keyword>
<keyword evidence="3" id="KW-1185">Reference proteome</keyword>
<accession>A0A852V846</accession>
<dbReference type="Proteomes" id="UP000576393">
    <property type="component" value="Unassembled WGS sequence"/>
</dbReference>
<dbReference type="RefSeq" id="WP_179826718.1">
    <property type="nucleotide sequence ID" value="NZ_JACCCO010000003.1"/>
</dbReference>
<proteinExistence type="predicted"/>
<dbReference type="GO" id="GO:0102971">
    <property type="term" value="F:phosphinothricin N-acetyltransferase activity"/>
    <property type="evidence" value="ECO:0007669"/>
    <property type="project" value="UniProtKB-EC"/>
</dbReference>
<dbReference type="EC" id="2.3.1.183" evidence="2"/>
<dbReference type="PROSITE" id="PS51186">
    <property type="entry name" value="GNAT"/>
    <property type="match status" value="1"/>
</dbReference>
<dbReference type="Pfam" id="PF00583">
    <property type="entry name" value="Acetyltransf_1"/>
    <property type="match status" value="1"/>
</dbReference>
<dbReference type="PANTHER" id="PTHR43072">
    <property type="entry name" value="N-ACETYLTRANSFERASE"/>
    <property type="match status" value="1"/>
</dbReference>
<dbReference type="PANTHER" id="PTHR43072:SF8">
    <property type="entry name" value="ACYLTRANSFERASE FABY-RELATED"/>
    <property type="match status" value="1"/>
</dbReference>
<dbReference type="SUPFAM" id="SSF55729">
    <property type="entry name" value="Acyl-CoA N-acyltransferases (Nat)"/>
    <property type="match status" value="1"/>
</dbReference>
<evidence type="ECO:0000259" key="1">
    <source>
        <dbReference type="PROSITE" id="PS51186"/>
    </source>
</evidence>
<dbReference type="InterPro" id="IPR000182">
    <property type="entry name" value="GNAT_dom"/>
</dbReference>
<reference evidence="2 3" key="1">
    <citation type="submission" date="2020-07" db="EMBL/GenBank/DDBJ databases">
        <title>Sequencing the genomes of 1000 actinobacteria strains.</title>
        <authorList>
            <person name="Klenk H.-P."/>
        </authorList>
    </citation>
    <scope>NUCLEOTIDE SEQUENCE [LARGE SCALE GENOMIC DNA]</scope>
    <source>
        <strain evidence="2 3">DSM 45763</strain>
    </source>
</reference>
<dbReference type="AlphaFoldDB" id="A0A852V846"/>
<feature type="domain" description="N-acetyltransferase" evidence="1">
    <location>
        <begin position="6"/>
        <end position="169"/>
    </location>
</feature>
<dbReference type="InterPro" id="IPR016181">
    <property type="entry name" value="Acyl_CoA_acyltransferase"/>
</dbReference>
<evidence type="ECO:0000313" key="3">
    <source>
        <dbReference type="Proteomes" id="UP000576393"/>
    </source>
</evidence>
<keyword evidence="2" id="KW-0808">Transferase</keyword>